<protein>
    <submittedName>
        <fullName evidence="2">Uncharacterized protein</fullName>
    </submittedName>
</protein>
<gene>
    <name evidence="2" type="ORF">F442_06493</name>
</gene>
<dbReference type="PANTHER" id="PTHR37558:SF1">
    <property type="entry name" value="HTH CENPB-TYPE DOMAIN-CONTAINING PROTEIN"/>
    <property type="match status" value="1"/>
</dbReference>
<dbReference type="EMBL" id="ANIY01001375">
    <property type="protein sequence ID" value="ETP47587.1"/>
    <property type="molecule type" value="Genomic_DNA"/>
</dbReference>
<comment type="caution">
    <text evidence="2">The sequence shown here is derived from an EMBL/GenBank/DDBJ whole genome shotgun (WGS) entry which is preliminary data.</text>
</comment>
<evidence type="ECO:0000256" key="1">
    <source>
        <dbReference type="SAM" id="MobiDB-lite"/>
    </source>
</evidence>
<evidence type="ECO:0000313" key="2">
    <source>
        <dbReference type="EMBL" id="ETP47587.1"/>
    </source>
</evidence>
<evidence type="ECO:0000313" key="3">
    <source>
        <dbReference type="Proteomes" id="UP000018948"/>
    </source>
</evidence>
<feature type="region of interest" description="Disordered" evidence="1">
    <location>
        <begin position="1"/>
        <end position="37"/>
    </location>
</feature>
<dbReference type="OrthoDB" id="128386at2759"/>
<name>W2ZJP1_PHYNI</name>
<organism evidence="2 3">
    <name type="scientific">Phytophthora nicotianae P10297</name>
    <dbReference type="NCBI Taxonomy" id="1317064"/>
    <lineage>
        <taxon>Eukaryota</taxon>
        <taxon>Sar</taxon>
        <taxon>Stramenopiles</taxon>
        <taxon>Oomycota</taxon>
        <taxon>Peronosporomycetes</taxon>
        <taxon>Peronosporales</taxon>
        <taxon>Peronosporaceae</taxon>
        <taxon>Phytophthora</taxon>
    </lineage>
</organism>
<feature type="region of interest" description="Disordered" evidence="1">
    <location>
        <begin position="169"/>
        <end position="207"/>
    </location>
</feature>
<reference evidence="2 3" key="1">
    <citation type="submission" date="2013-11" db="EMBL/GenBank/DDBJ databases">
        <title>The Genome Sequence of Phytophthora parasitica P10297.</title>
        <authorList>
            <consortium name="The Broad Institute Genomics Platform"/>
            <person name="Russ C."/>
            <person name="Tyler B."/>
            <person name="Panabieres F."/>
            <person name="Shan W."/>
            <person name="Tripathy S."/>
            <person name="Grunwald N."/>
            <person name="Machado M."/>
            <person name="Johnson C.S."/>
            <person name="Walker B."/>
            <person name="Young S.K."/>
            <person name="Zeng Q."/>
            <person name="Gargeya S."/>
            <person name="Fitzgerald M."/>
            <person name="Haas B."/>
            <person name="Abouelleil A."/>
            <person name="Allen A.W."/>
            <person name="Alvarado L."/>
            <person name="Arachchi H.M."/>
            <person name="Berlin A.M."/>
            <person name="Chapman S.B."/>
            <person name="Gainer-Dewar J."/>
            <person name="Goldberg J."/>
            <person name="Griggs A."/>
            <person name="Gujja S."/>
            <person name="Hansen M."/>
            <person name="Howarth C."/>
            <person name="Imamovic A."/>
            <person name="Ireland A."/>
            <person name="Larimer J."/>
            <person name="McCowan C."/>
            <person name="Murphy C."/>
            <person name="Pearson M."/>
            <person name="Poon T.W."/>
            <person name="Priest M."/>
            <person name="Roberts A."/>
            <person name="Saif S."/>
            <person name="Shea T."/>
            <person name="Sisk P."/>
            <person name="Sykes S."/>
            <person name="Wortman J."/>
            <person name="Nusbaum C."/>
            <person name="Birren B."/>
        </authorList>
    </citation>
    <scope>NUCLEOTIDE SEQUENCE [LARGE SCALE GENOMIC DNA]</scope>
    <source>
        <strain evidence="2 3">P10297</strain>
    </source>
</reference>
<feature type="compositionally biased region" description="Polar residues" evidence="1">
    <location>
        <begin position="196"/>
        <end position="207"/>
    </location>
</feature>
<dbReference type="PANTHER" id="PTHR37558">
    <property type="entry name" value="HTH CENPB-TYPE DOMAIN-CONTAINING PROTEIN"/>
    <property type="match status" value="1"/>
</dbReference>
<sequence length="207" mass="23410">MRTSSRARKDTRTKTSSSDVVAKPSSDSNSDRTPKLRQRFGPDEYYLLVVQVNADEPYTAKHGDLRRQWDGIAGKLNVSPNYNMNPIKWTTAQSRFKCLLDVNRSWEETSASKSSTDEKETPFIQIMTEVLAKVIDVKVAHAQHASESAGQQQCKELSGKVVRQTTVSRIKLGKPSSHLDDSMKRRKREPHVKPQEGSNQPDKQVKE</sequence>
<accession>W2ZJP1</accession>
<dbReference type="AlphaFoldDB" id="W2ZJP1"/>
<dbReference type="Proteomes" id="UP000018948">
    <property type="component" value="Unassembled WGS sequence"/>
</dbReference>
<proteinExistence type="predicted"/>